<gene>
    <name evidence="1" type="ORF">BV25DRAFT_1815293</name>
</gene>
<evidence type="ECO:0000313" key="1">
    <source>
        <dbReference type="EMBL" id="KAI0055682.1"/>
    </source>
</evidence>
<protein>
    <submittedName>
        <fullName evidence="1">Uncharacterized protein</fullName>
    </submittedName>
</protein>
<reference evidence="1" key="2">
    <citation type="journal article" date="2022" name="New Phytol.">
        <title>Evolutionary transition to the ectomycorrhizal habit in the genomes of a hyperdiverse lineage of mushroom-forming fungi.</title>
        <authorList>
            <person name="Looney B."/>
            <person name="Miyauchi S."/>
            <person name="Morin E."/>
            <person name="Drula E."/>
            <person name="Courty P.E."/>
            <person name="Kohler A."/>
            <person name="Kuo A."/>
            <person name="LaButti K."/>
            <person name="Pangilinan J."/>
            <person name="Lipzen A."/>
            <person name="Riley R."/>
            <person name="Andreopoulos W."/>
            <person name="He G."/>
            <person name="Johnson J."/>
            <person name="Nolan M."/>
            <person name="Tritt A."/>
            <person name="Barry K.W."/>
            <person name="Grigoriev I.V."/>
            <person name="Nagy L.G."/>
            <person name="Hibbett D."/>
            <person name="Henrissat B."/>
            <person name="Matheny P.B."/>
            <person name="Labbe J."/>
            <person name="Martin F.M."/>
        </authorList>
    </citation>
    <scope>NUCLEOTIDE SEQUENCE</scope>
    <source>
        <strain evidence="1">HHB10654</strain>
    </source>
</reference>
<accession>A0ACB8SHH6</accession>
<name>A0ACB8SHH6_9AGAM</name>
<keyword evidence="2" id="KW-1185">Reference proteome</keyword>
<dbReference type="Proteomes" id="UP000814140">
    <property type="component" value="Unassembled WGS sequence"/>
</dbReference>
<reference evidence="1" key="1">
    <citation type="submission" date="2021-03" db="EMBL/GenBank/DDBJ databases">
        <authorList>
            <consortium name="DOE Joint Genome Institute"/>
            <person name="Ahrendt S."/>
            <person name="Looney B.P."/>
            <person name="Miyauchi S."/>
            <person name="Morin E."/>
            <person name="Drula E."/>
            <person name="Courty P.E."/>
            <person name="Chicoki N."/>
            <person name="Fauchery L."/>
            <person name="Kohler A."/>
            <person name="Kuo A."/>
            <person name="Labutti K."/>
            <person name="Pangilinan J."/>
            <person name="Lipzen A."/>
            <person name="Riley R."/>
            <person name="Andreopoulos W."/>
            <person name="He G."/>
            <person name="Johnson J."/>
            <person name="Barry K.W."/>
            <person name="Grigoriev I.V."/>
            <person name="Nagy L."/>
            <person name="Hibbett D."/>
            <person name="Henrissat B."/>
            <person name="Matheny P.B."/>
            <person name="Labbe J."/>
            <person name="Martin F."/>
        </authorList>
    </citation>
    <scope>NUCLEOTIDE SEQUENCE</scope>
    <source>
        <strain evidence="1">HHB10654</strain>
    </source>
</reference>
<proteinExistence type="predicted"/>
<dbReference type="EMBL" id="MU277283">
    <property type="protein sequence ID" value="KAI0055682.1"/>
    <property type="molecule type" value="Genomic_DNA"/>
</dbReference>
<sequence length="118" mass="13949">MTQYDDPDSDLSTLVHLKDERIYHHKRTYFHFTTYDVKRGTDLINPGTSRCNIMLLDDDPNAIHHFLYARVLGVYHANVVYTGPGMLDYEARRLDFLWVRCYEVIDPELSGWDHSRLD</sequence>
<evidence type="ECO:0000313" key="2">
    <source>
        <dbReference type="Proteomes" id="UP000814140"/>
    </source>
</evidence>
<comment type="caution">
    <text evidence="1">The sequence shown here is derived from an EMBL/GenBank/DDBJ whole genome shotgun (WGS) entry which is preliminary data.</text>
</comment>
<organism evidence="1 2">
    <name type="scientific">Artomyces pyxidatus</name>
    <dbReference type="NCBI Taxonomy" id="48021"/>
    <lineage>
        <taxon>Eukaryota</taxon>
        <taxon>Fungi</taxon>
        <taxon>Dikarya</taxon>
        <taxon>Basidiomycota</taxon>
        <taxon>Agaricomycotina</taxon>
        <taxon>Agaricomycetes</taxon>
        <taxon>Russulales</taxon>
        <taxon>Auriscalpiaceae</taxon>
        <taxon>Artomyces</taxon>
    </lineage>
</organism>